<name>A0A9P3PZS9_LYOSH</name>
<dbReference type="EMBL" id="BRPK01000016">
    <property type="protein sequence ID" value="GLB44252.1"/>
    <property type="molecule type" value="Genomic_DNA"/>
</dbReference>
<evidence type="ECO:0000313" key="1">
    <source>
        <dbReference type="EMBL" id="GLB44252.1"/>
    </source>
</evidence>
<evidence type="ECO:0000313" key="2">
    <source>
        <dbReference type="Proteomes" id="UP001063166"/>
    </source>
</evidence>
<sequence>MSAKTDFAKSGIHPPDKELLRSGCLRNKLSVTDVLWIPSLQSISNSLAVCPLILHSGFDIPAVCVANVSGSDGTDQWCAGHNCTSRWQIQA</sequence>
<keyword evidence="2" id="KW-1185">Reference proteome</keyword>
<gene>
    <name evidence="1" type="ORF">LshimejAT787_1601820</name>
</gene>
<dbReference type="AlphaFoldDB" id="A0A9P3PZS9"/>
<reference evidence="1" key="1">
    <citation type="submission" date="2022-07" db="EMBL/GenBank/DDBJ databases">
        <title>The genome of Lyophyllum shimeji provides insight into the initial evolution of ectomycorrhizal fungal genome.</title>
        <authorList>
            <person name="Kobayashi Y."/>
            <person name="Shibata T."/>
            <person name="Hirakawa H."/>
            <person name="Shigenobu S."/>
            <person name="Nishiyama T."/>
            <person name="Yamada A."/>
            <person name="Hasebe M."/>
            <person name="Kawaguchi M."/>
        </authorList>
    </citation>
    <scope>NUCLEOTIDE SEQUENCE</scope>
    <source>
        <strain evidence="1">AT787</strain>
    </source>
</reference>
<protein>
    <submittedName>
        <fullName evidence="1">Uncharacterized protein</fullName>
    </submittedName>
</protein>
<dbReference type="Proteomes" id="UP001063166">
    <property type="component" value="Unassembled WGS sequence"/>
</dbReference>
<organism evidence="1 2">
    <name type="scientific">Lyophyllum shimeji</name>
    <name type="common">Hon-shimeji</name>
    <name type="synonym">Tricholoma shimeji</name>
    <dbReference type="NCBI Taxonomy" id="47721"/>
    <lineage>
        <taxon>Eukaryota</taxon>
        <taxon>Fungi</taxon>
        <taxon>Dikarya</taxon>
        <taxon>Basidiomycota</taxon>
        <taxon>Agaricomycotina</taxon>
        <taxon>Agaricomycetes</taxon>
        <taxon>Agaricomycetidae</taxon>
        <taxon>Agaricales</taxon>
        <taxon>Tricholomatineae</taxon>
        <taxon>Lyophyllaceae</taxon>
        <taxon>Lyophyllum</taxon>
    </lineage>
</organism>
<accession>A0A9P3PZS9</accession>
<proteinExistence type="predicted"/>
<comment type="caution">
    <text evidence="1">The sequence shown here is derived from an EMBL/GenBank/DDBJ whole genome shotgun (WGS) entry which is preliminary data.</text>
</comment>